<comment type="caution">
    <text evidence="2">The sequence shown here is derived from an EMBL/GenBank/DDBJ whole genome shotgun (WGS) entry which is preliminary data.</text>
</comment>
<keyword evidence="1" id="KW-0472">Membrane</keyword>
<feature type="transmembrane region" description="Helical" evidence="1">
    <location>
        <begin position="32"/>
        <end position="54"/>
    </location>
</feature>
<evidence type="ECO:0000313" key="3">
    <source>
        <dbReference type="Proteomes" id="UP000533476"/>
    </source>
</evidence>
<sequence>MFGLGHHVLLATSVNIGSTKAGQTISSLVTGLGGWIAGLGIPAGGLMVAYHAIMRNFSGGDAQTDANHLAAMKKVIVGTAIVAGAGGIAHFMGGLF</sequence>
<reference evidence="2 3" key="1">
    <citation type="submission" date="2020-04" db="EMBL/GenBank/DDBJ databases">
        <authorList>
            <person name="Zhang R."/>
            <person name="Schippers A."/>
        </authorList>
    </citation>
    <scope>NUCLEOTIDE SEQUENCE [LARGE SCALE GENOMIC DNA]</scope>
    <source>
        <strain evidence="2 3">DSM 109850</strain>
    </source>
</reference>
<proteinExistence type="predicted"/>
<dbReference type="AlphaFoldDB" id="A0A7Y0L6X4"/>
<accession>A0A7Y0L6X4</accession>
<keyword evidence="1" id="KW-1133">Transmembrane helix</keyword>
<evidence type="ECO:0000313" key="2">
    <source>
        <dbReference type="EMBL" id="NMP24351.1"/>
    </source>
</evidence>
<dbReference type="Proteomes" id="UP000533476">
    <property type="component" value="Unassembled WGS sequence"/>
</dbReference>
<dbReference type="EMBL" id="JABBVZ010000103">
    <property type="protein sequence ID" value="NMP24351.1"/>
    <property type="molecule type" value="Genomic_DNA"/>
</dbReference>
<organism evidence="2 3">
    <name type="scientific">Sulfobacillus harzensis</name>
    <dbReference type="NCBI Taxonomy" id="2729629"/>
    <lineage>
        <taxon>Bacteria</taxon>
        <taxon>Bacillati</taxon>
        <taxon>Bacillota</taxon>
        <taxon>Clostridia</taxon>
        <taxon>Eubacteriales</taxon>
        <taxon>Clostridiales Family XVII. Incertae Sedis</taxon>
        <taxon>Sulfobacillus</taxon>
    </lineage>
</organism>
<dbReference type="RefSeq" id="WP_169102408.1">
    <property type="nucleotide sequence ID" value="NZ_JABBVZ010000103.1"/>
</dbReference>
<feature type="transmembrane region" description="Helical" evidence="1">
    <location>
        <begin position="75"/>
        <end position="93"/>
    </location>
</feature>
<gene>
    <name evidence="2" type="ORF">HIJ39_18635</name>
</gene>
<keyword evidence="3" id="KW-1185">Reference proteome</keyword>
<evidence type="ECO:0000256" key="1">
    <source>
        <dbReference type="SAM" id="Phobius"/>
    </source>
</evidence>
<protein>
    <submittedName>
        <fullName evidence="2">Uncharacterized protein</fullName>
    </submittedName>
</protein>
<name>A0A7Y0L6X4_9FIRM</name>
<keyword evidence="1" id="KW-0812">Transmembrane</keyword>